<dbReference type="Gramene" id="OMERI02G13220.1">
    <property type="protein sequence ID" value="OMERI02G13220.1"/>
    <property type="gene ID" value="OMERI02G13220"/>
</dbReference>
<evidence type="ECO:0000256" key="1">
    <source>
        <dbReference type="SAM" id="MobiDB-lite"/>
    </source>
</evidence>
<accession>A0A0E0CJ78</accession>
<dbReference type="AlphaFoldDB" id="A0A0E0CJ78"/>
<keyword evidence="3" id="KW-1185">Reference proteome</keyword>
<name>A0A0E0CJ78_9ORYZ</name>
<protein>
    <submittedName>
        <fullName evidence="2">Uncharacterized protein</fullName>
    </submittedName>
</protein>
<reference evidence="2" key="1">
    <citation type="submission" date="2015-04" db="UniProtKB">
        <authorList>
            <consortium name="EnsemblPlants"/>
        </authorList>
    </citation>
    <scope>IDENTIFICATION</scope>
</reference>
<organism evidence="2">
    <name type="scientific">Oryza meridionalis</name>
    <dbReference type="NCBI Taxonomy" id="40149"/>
    <lineage>
        <taxon>Eukaryota</taxon>
        <taxon>Viridiplantae</taxon>
        <taxon>Streptophyta</taxon>
        <taxon>Embryophyta</taxon>
        <taxon>Tracheophyta</taxon>
        <taxon>Spermatophyta</taxon>
        <taxon>Magnoliopsida</taxon>
        <taxon>Liliopsida</taxon>
        <taxon>Poales</taxon>
        <taxon>Poaceae</taxon>
        <taxon>BOP clade</taxon>
        <taxon>Oryzoideae</taxon>
        <taxon>Oryzeae</taxon>
        <taxon>Oryzinae</taxon>
        <taxon>Oryza</taxon>
    </lineage>
</organism>
<evidence type="ECO:0000313" key="3">
    <source>
        <dbReference type="Proteomes" id="UP000008021"/>
    </source>
</evidence>
<dbReference type="EnsemblPlants" id="OMERI02G13220.1">
    <property type="protein sequence ID" value="OMERI02G13220.1"/>
    <property type="gene ID" value="OMERI02G13220"/>
</dbReference>
<dbReference type="HOGENOM" id="CLU_1405813_0_0_1"/>
<dbReference type="Proteomes" id="UP000008021">
    <property type="component" value="Chromosome 2"/>
</dbReference>
<reference evidence="2" key="2">
    <citation type="submission" date="2018-05" db="EMBL/GenBank/DDBJ databases">
        <title>OmerRS3 (Oryza meridionalis Reference Sequence Version 3).</title>
        <authorList>
            <person name="Zhang J."/>
            <person name="Kudrna D."/>
            <person name="Lee S."/>
            <person name="Talag J."/>
            <person name="Welchert J."/>
            <person name="Wing R.A."/>
        </authorList>
    </citation>
    <scope>NUCLEOTIDE SEQUENCE [LARGE SCALE GENOMIC DNA]</scope>
    <source>
        <strain evidence="2">cv. OR44</strain>
    </source>
</reference>
<feature type="region of interest" description="Disordered" evidence="1">
    <location>
        <begin position="107"/>
        <end position="133"/>
    </location>
</feature>
<evidence type="ECO:0000313" key="2">
    <source>
        <dbReference type="EnsemblPlants" id="OMERI02G13220.1"/>
    </source>
</evidence>
<proteinExistence type="predicted"/>
<sequence length="194" mass="20237">VRERLERRGGSLAGVEVADAVTDLWASSHHQAAIVTITEQVRKPTDYVDLREEWSVPLDLELEASPSIVDWEVEREGGRARGGCAHPPATPPYDKLRIQLLHCSQAPSPPPLYDNRGPGGESATPEITGNGSTPPEPISADFASLDLVAVVTVAIVAVVGAIITCSGGREAGGSREGPGETNLVGCSLLAASGN</sequence>